<keyword evidence="3" id="KW-0479">Metal-binding</keyword>
<comment type="caution">
    <text evidence="8">The sequence shown here is derived from an EMBL/GenBank/DDBJ whole genome shotgun (WGS) entry which is preliminary data.</text>
</comment>
<dbReference type="PROSITE" id="PS51352">
    <property type="entry name" value="THIOREDOXIN_2"/>
    <property type="match status" value="1"/>
</dbReference>
<dbReference type="PANTHER" id="PTHR12151">
    <property type="entry name" value="ELECTRON TRANSPORT PROTIN SCO1/SENC FAMILY MEMBER"/>
    <property type="match status" value="1"/>
</dbReference>
<keyword evidence="9" id="KW-1185">Reference proteome</keyword>
<keyword evidence="6" id="KW-1133">Transmembrane helix</keyword>
<sequence>MSSSRYAARHIGSLADSLCKIFGITNASRQSLAKPSRQFSQLSPSRIPQSSKAFTPSVRTSTCSTLRRTQPTFRRTHQPCRPFSSTKPTYAFKTVEEARSRGTLGVLKISPFQALVRGLVFILTGAAIIIYFREERSRMERKKIAEQTKGIGRPKVGGPFNLIDHDGKPFTEKDLKGKYALVYFGFTHCPDICPDELDKMADMIDKVKAECGDVLIPVMISCDPARDKPSVLKPYLKEFHDDIIGLTGDYDEIKKTCKVYRVYFSTPPTLKAGQDYLVDHSIYFYLMDPEGDFVEAIGRNFTADQAARVIRNHVKDWDKPLDITARRLVEAKPVAA</sequence>
<dbReference type="Gene3D" id="3.40.30.10">
    <property type="entry name" value="Glutaredoxin"/>
    <property type="match status" value="1"/>
</dbReference>
<keyword evidence="4" id="KW-1015">Disulfide bond</keyword>
<organism evidence="8 9">
    <name type="scientific">Venturia nashicola</name>
    <dbReference type="NCBI Taxonomy" id="86259"/>
    <lineage>
        <taxon>Eukaryota</taxon>
        <taxon>Fungi</taxon>
        <taxon>Dikarya</taxon>
        <taxon>Ascomycota</taxon>
        <taxon>Pezizomycotina</taxon>
        <taxon>Dothideomycetes</taxon>
        <taxon>Pleosporomycetidae</taxon>
        <taxon>Venturiales</taxon>
        <taxon>Venturiaceae</taxon>
        <taxon>Venturia</taxon>
    </lineage>
</organism>
<feature type="disulfide bond" description="Redox-active" evidence="4">
    <location>
        <begin position="189"/>
        <end position="193"/>
    </location>
</feature>
<evidence type="ECO:0000256" key="1">
    <source>
        <dbReference type="ARBA" id="ARBA00010996"/>
    </source>
</evidence>
<dbReference type="PANTHER" id="PTHR12151:SF5">
    <property type="entry name" value="AT19154P"/>
    <property type="match status" value="1"/>
</dbReference>
<feature type="transmembrane region" description="Helical" evidence="6">
    <location>
        <begin position="114"/>
        <end position="132"/>
    </location>
</feature>
<evidence type="ECO:0000256" key="3">
    <source>
        <dbReference type="PIRSR" id="PIRSR603782-1"/>
    </source>
</evidence>
<dbReference type="GO" id="GO:0033617">
    <property type="term" value="P:mitochondrial respiratory chain complex IV assembly"/>
    <property type="evidence" value="ECO:0007669"/>
    <property type="project" value="TreeGrafter"/>
</dbReference>
<protein>
    <submittedName>
        <fullName evidence="8">Protein sco1</fullName>
    </submittedName>
</protein>
<feature type="domain" description="Thioredoxin" evidence="7">
    <location>
        <begin position="151"/>
        <end position="315"/>
    </location>
</feature>
<feature type="binding site" evidence="3">
    <location>
        <position position="189"/>
    </location>
    <ligand>
        <name>Cu cation</name>
        <dbReference type="ChEBI" id="CHEBI:23378"/>
    </ligand>
</feature>
<dbReference type="AlphaFoldDB" id="A0A4Z1P0V8"/>
<dbReference type="CDD" id="cd02968">
    <property type="entry name" value="SCO"/>
    <property type="match status" value="1"/>
</dbReference>
<evidence type="ECO:0000256" key="6">
    <source>
        <dbReference type="SAM" id="Phobius"/>
    </source>
</evidence>
<dbReference type="InterPro" id="IPR003782">
    <property type="entry name" value="SCO1/SenC"/>
</dbReference>
<dbReference type="STRING" id="86259.A0A4Z1P0V8"/>
<comment type="similarity">
    <text evidence="1">Belongs to the SCO1/2 family.</text>
</comment>
<accession>A0A4Z1P0V8</accession>
<dbReference type="Proteomes" id="UP000298493">
    <property type="component" value="Unassembled WGS sequence"/>
</dbReference>
<keyword evidence="6" id="KW-0472">Membrane</keyword>
<dbReference type="Pfam" id="PF02630">
    <property type="entry name" value="SCO1-SenC"/>
    <property type="match status" value="1"/>
</dbReference>
<dbReference type="EMBL" id="SNSC02000016">
    <property type="protein sequence ID" value="TID17340.1"/>
    <property type="molecule type" value="Genomic_DNA"/>
</dbReference>
<dbReference type="GO" id="GO:0005739">
    <property type="term" value="C:mitochondrion"/>
    <property type="evidence" value="ECO:0007669"/>
    <property type="project" value="GOC"/>
</dbReference>
<dbReference type="GO" id="GO:0045454">
    <property type="term" value="P:cell redox homeostasis"/>
    <property type="evidence" value="ECO:0007669"/>
    <property type="project" value="UniProtKB-ARBA"/>
</dbReference>
<feature type="binding site" evidence="3">
    <location>
        <position position="193"/>
    </location>
    <ligand>
        <name>Cu cation</name>
        <dbReference type="ChEBI" id="CHEBI:23378"/>
    </ligand>
</feature>
<evidence type="ECO:0000256" key="2">
    <source>
        <dbReference type="ARBA" id="ARBA00023008"/>
    </source>
</evidence>
<keyword evidence="2 3" id="KW-0186">Copper</keyword>
<evidence type="ECO:0000313" key="8">
    <source>
        <dbReference type="EMBL" id="TID17340.1"/>
    </source>
</evidence>
<reference evidence="8 9" key="1">
    <citation type="submission" date="2019-04" db="EMBL/GenBank/DDBJ databases">
        <title>High contiguity whole genome sequence and gene annotation resource for two Venturia nashicola isolates.</title>
        <authorList>
            <person name="Prokchorchik M."/>
            <person name="Won K."/>
            <person name="Lee Y."/>
            <person name="Choi E.D."/>
            <person name="Segonzac C."/>
            <person name="Sohn K.H."/>
        </authorList>
    </citation>
    <scope>NUCLEOTIDE SEQUENCE [LARGE SCALE GENOMIC DNA]</scope>
    <source>
        <strain evidence="8 9">PRI2</strain>
    </source>
</reference>
<evidence type="ECO:0000256" key="5">
    <source>
        <dbReference type="SAM" id="MobiDB-lite"/>
    </source>
</evidence>
<dbReference type="GO" id="GO:0005507">
    <property type="term" value="F:copper ion binding"/>
    <property type="evidence" value="ECO:0007669"/>
    <property type="project" value="UniProtKB-ARBA"/>
</dbReference>
<dbReference type="SUPFAM" id="SSF52833">
    <property type="entry name" value="Thioredoxin-like"/>
    <property type="match status" value="1"/>
</dbReference>
<feature type="binding site" evidence="3">
    <location>
        <position position="280"/>
    </location>
    <ligand>
        <name>Cu cation</name>
        <dbReference type="ChEBI" id="CHEBI:23378"/>
    </ligand>
</feature>
<name>A0A4Z1P0V8_9PEZI</name>
<proteinExistence type="inferred from homology"/>
<dbReference type="InterPro" id="IPR013766">
    <property type="entry name" value="Thioredoxin_domain"/>
</dbReference>
<gene>
    <name evidence="8" type="ORF">E6O75_ATG08086</name>
</gene>
<keyword evidence="6" id="KW-0812">Transmembrane</keyword>
<feature type="region of interest" description="Disordered" evidence="5">
    <location>
        <begin position="35"/>
        <end position="54"/>
    </location>
</feature>
<evidence type="ECO:0000313" key="9">
    <source>
        <dbReference type="Proteomes" id="UP000298493"/>
    </source>
</evidence>
<dbReference type="InterPro" id="IPR036249">
    <property type="entry name" value="Thioredoxin-like_sf"/>
</dbReference>
<dbReference type="FunFam" id="3.40.30.10:FF:000013">
    <property type="entry name" value="Blast:Protein SCO1 homolog, mitochondrial"/>
    <property type="match status" value="1"/>
</dbReference>
<evidence type="ECO:0000256" key="4">
    <source>
        <dbReference type="PIRSR" id="PIRSR603782-2"/>
    </source>
</evidence>
<evidence type="ECO:0000259" key="7">
    <source>
        <dbReference type="PROSITE" id="PS51352"/>
    </source>
</evidence>